<name>A0A2N7K4K7_9VIBR</name>
<comment type="caution">
    <text evidence="2">The sequence shown here is derived from an EMBL/GenBank/DDBJ whole genome shotgun (WGS) entry which is preliminary data.</text>
</comment>
<keyword evidence="1" id="KW-1133">Transmembrane helix</keyword>
<organism evidence="2 3">
    <name type="scientific">Vibrio lentus</name>
    <dbReference type="NCBI Taxonomy" id="136468"/>
    <lineage>
        <taxon>Bacteria</taxon>
        <taxon>Pseudomonadati</taxon>
        <taxon>Pseudomonadota</taxon>
        <taxon>Gammaproteobacteria</taxon>
        <taxon>Vibrionales</taxon>
        <taxon>Vibrionaceae</taxon>
        <taxon>Vibrio</taxon>
    </lineage>
</organism>
<keyword evidence="1" id="KW-0472">Membrane</keyword>
<proteinExistence type="predicted"/>
<protein>
    <submittedName>
        <fullName evidence="2">Uncharacterized protein</fullName>
    </submittedName>
</protein>
<evidence type="ECO:0000313" key="3">
    <source>
        <dbReference type="Proteomes" id="UP000235406"/>
    </source>
</evidence>
<gene>
    <name evidence="2" type="ORF">BCT49_08190</name>
</gene>
<dbReference type="EMBL" id="MCZK01000118">
    <property type="protein sequence ID" value="PMM69148.1"/>
    <property type="molecule type" value="Genomic_DNA"/>
</dbReference>
<sequence length="214" mass="24100">MKVVLYWQLTNKVLRKRVVMDISVEKKSKIKSFITGGVCTIALIIAPEYVIPAWYWLINTIVAIGSSLSSTFSDELYARSANVHIDLLSLNIHMMGLILILILFIMFAVMRSMLKNHKADGFLVSAFYGVILGFTVGMLPSASRDISSHSIRAATLAQIDILKPYVGNTEELYSQFLLVQGKDDYMEVWNEIYTIAVKNDVVLARFKEKGELPE</sequence>
<dbReference type="OrthoDB" id="9804574at2"/>
<dbReference type="AlphaFoldDB" id="A0A2N7K4K7"/>
<reference evidence="3" key="1">
    <citation type="submission" date="2016-07" db="EMBL/GenBank/DDBJ databases">
        <title>Nontailed viruses are major unrecognized killers of bacteria in the ocean.</title>
        <authorList>
            <person name="Kauffman K."/>
            <person name="Hussain F."/>
            <person name="Yang J."/>
            <person name="Arevalo P."/>
            <person name="Brown J."/>
            <person name="Cutler M."/>
            <person name="Kelly L."/>
            <person name="Polz M.F."/>
        </authorList>
    </citation>
    <scope>NUCLEOTIDE SEQUENCE [LARGE SCALE GENOMIC DNA]</scope>
    <source>
        <strain evidence="3">10N.261.46.F8</strain>
    </source>
</reference>
<keyword evidence="1" id="KW-0812">Transmembrane</keyword>
<accession>A0A2N7K4K7</accession>
<feature type="transmembrane region" description="Helical" evidence="1">
    <location>
        <begin position="30"/>
        <end position="47"/>
    </location>
</feature>
<evidence type="ECO:0000313" key="2">
    <source>
        <dbReference type="EMBL" id="PMM69148.1"/>
    </source>
</evidence>
<feature type="transmembrane region" description="Helical" evidence="1">
    <location>
        <begin position="122"/>
        <end position="142"/>
    </location>
</feature>
<feature type="transmembrane region" description="Helical" evidence="1">
    <location>
        <begin position="85"/>
        <end position="110"/>
    </location>
</feature>
<dbReference type="Proteomes" id="UP000235406">
    <property type="component" value="Unassembled WGS sequence"/>
</dbReference>
<evidence type="ECO:0000256" key="1">
    <source>
        <dbReference type="SAM" id="Phobius"/>
    </source>
</evidence>
<dbReference type="RefSeq" id="WP_102435723.1">
    <property type="nucleotide sequence ID" value="NZ_CAWNVI010000118.1"/>
</dbReference>